<keyword evidence="2" id="KW-1133">Transmembrane helix</keyword>
<dbReference type="Proteomes" id="UP000182409">
    <property type="component" value="Unassembled WGS sequence"/>
</dbReference>
<dbReference type="OrthoDB" id="122424at2"/>
<feature type="transmembrane region" description="Helical" evidence="2">
    <location>
        <begin position="48"/>
        <end position="69"/>
    </location>
</feature>
<keyword evidence="2" id="KW-0472">Membrane</keyword>
<accession>A0A1H4PHX8</accession>
<dbReference type="EMBL" id="FNSD01000001">
    <property type="protein sequence ID" value="SEC06989.1"/>
    <property type="molecule type" value="Genomic_DNA"/>
</dbReference>
<sequence>MNEDDKNLETVLRGLREVQPDASLETRIARVLREAQAEPVAVPWFGGWLLALRITGAGVACIFLAAIVLRSSHHPRTSHVAHTAPLVQQKALPQRAIASAGRTKLRGRVAVPGMQPTVSASRVETNMTSQQQSFPAPPLPLTEQEKLLIKLAHRDDPVQLARLAPGPRAARYQAEKDQVSEFFTPPAPLDQPDMTLESGGGTQ</sequence>
<evidence type="ECO:0000256" key="1">
    <source>
        <dbReference type="SAM" id="MobiDB-lite"/>
    </source>
</evidence>
<reference evidence="3 4" key="1">
    <citation type="submission" date="2016-10" db="EMBL/GenBank/DDBJ databases">
        <authorList>
            <person name="de Groot N.N."/>
        </authorList>
    </citation>
    <scope>NUCLEOTIDE SEQUENCE [LARGE SCALE GENOMIC DNA]</scope>
    <source>
        <strain evidence="3 4">AB35.6</strain>
    </source>
</reference>
<feature type="region of interest" description="Disordered" evidence="1">
    <location>
        <begin position="171"/>
        <end position="203"/>
    </location>
</feature>
<name>A0A1H4PHX8_9BACT</name>
<protein>
    <submittedName>
        <fullName evidence="3">Uncharacterized protein</fullName>
    </submittedName>
</protein>
<evidence type="ECO:0000256" key="2">
    <source>
        <dbReference type="SAM" id="Phobius"/>
    </source>
</evidence>
<keyword evidence="2" id="KW-0812">Transmembrane</keyword>
<organism evidence="3 4">
    <name type="scientific">Terriglobus roseus</name>
    <dbReference type="NCBI Taxonomy" id="392734"/>
    <lineage>
        <taxon>Bacteria</taxon>
        <taxon>Pseudomonadati</taxon>
        <taxon>Acidobacteriota</taxon>
        <taxon>Terriglobia</taxon>
        <taxon>Terriglobales</taxon>
        <taxon>Acidobacteriaceae</taxon>
        <taxon>Terriglobus</taxon>
    </lineage>
</organism>
<gene>
    <name evidence="3" type="ORF">SAMN05443244_2568</name>
</gene>
<dbReference type="RefSeq" id="WP_074654411.1">
    <property type="nucleotide sequence ID" value="NZ_FNSD01000001.1"/>
</dbReference>
<dbReference type="AlphaFoldDB" id="A0A1H4PHX8"/>
<evidence type="ECO:0000313" key="4">
    <source>
        <dbReference type="Proteomes" id="UP000182409"/>
    </source>
</evidence>
<proteinExistence type="predicted"/>
<evidence type="ECO:0000313" key="3">
    <source>
        <dbReference type="EMBL" id="SEC06989.1"/>
    </source>
</evidence>